<dbReference type="InterPro" id="IPR040449">
    <property type="entry name" value="Peptidase_S66_N"/>
</dbReference>
<dbReference type="InterPro" id="IPR040921">
    <property type="entry name" value="Peptidase_S66C"/>
</dbReference>
<dbReference type="Pfam" id="PF02016">
    <property type="entry name" value="Peptidase_S66"/>
    <property type="match status" value="1"/>
</dbReference>
<dbReference type="RefSeq" id="WP_249287441.1">
    <property type="nucleotide sequence ID" value="NZ_JACRWC010000108.1"/>
</dbReference>
<dbReference type="Gene3D" id="3.50.30.60">
    <property type="entry name" value="LD-carboxypeptidase A C-terminal domain-like"/>
    <property type="match status" value="1"/>
</dbReference>
<evidence type="ECO:0000256" key="4">
    <source>
        <dbReference type="ARBA" id="ARBA00022801"/>
    </source>
</evidence>
<dbReference type="GO" id="GO:0006508">
    <property type="term" value="P:proteolysis"/>
    <property type="evidence" value="ECO:0007669"/>
    <property type="project" value="UniProtKB-KW"/>
</dbReference>
<feature type="domain" description="LD-carboxypeptidase N-terminal" evidence="6">
    <location>
        <begin position="16"/>
        <end position="132"/>
    </location>
</feature>
<evidence type="ECO:0000259" key="6">
    <source>
        <dbReference type="Pfam" id="PF02016"/>
    </source>
</evidence>
<dbReference type="InterPro" id="IPR029062">
    <property type="entry name" value="Class_I_gatase-like"/>
</dbReference>
<evidence type="ECO:0000256" key="1">
    <source>
        <dbReference type="ARBA" id="ARBA00010233"/>
    </source>
</evidence>
<evidence type="ECO:0000256" key="2">
    <source>
        <dbReference type="ARBA" id="ARBA00022645"/>
    </source>
</evidence>
<dbReference type="InterPro" id="IPR027478">
    <property type="entry name" value="LdcA_N"/>
</dbReference>
<keyword evidence="3" id="KW-0645">Protease</keyword>
<dbReference type="PIRSF" id="PIRSF028757">
    <property type="entry name" value="LD-carboxypeptidase"/>
    <property type="match status" value="1"/>
</dbReference>
<accession>A0A923NC70</accession>
<keyword evidence="9" id="KW-1185">Reference proteome</keyword>
<dbReference type="SUPFAM" id="SSF141986">
    <property type="entry name" value="LD-carboxypeptidase A C-terminal domain-like"/>
    <property type="match status" value="1"/>
</dbReference>
<dbReference type="Proteomes" id="UP000644115">
    <property type="component" value="Unassembled WGS sequence"/>
</dbReference>
<evidence type="ECO:0000256" key="3">
    <source>
        <dbReference type="ARBA" id="ARBA00022670"/>
    </source>
</evidence>
<evidence type="ECO:0000259" key="7">
    <source>
        <dbReference type="Pfam" id="PF17676"/>
    </source>
</evidence>
<dbReference type="InterPro" id="IPR003507">
    <property type="entry name" value="S66_fam"/>
</dbReference>
<dbReference type="PANTHER" id="PTHR30237">
    <property type="entry name" value="MURAMOYLTETRAPEPTIDE CARBOXYPEPTIDASE"/>
    <property type="match status" value="1"/>
</dbReference>
<dbReference type="PANTHER" id="PTHR30237:SF2">
    <property type="entry name" value="MUREIN TETRAPEPTIDE CARBOXYPEPTIDASE"/>
    <property type="match status" value="1"/>
</dbReference>
<proteinExistence type="inferred from homology"/>
<protein>
    <submittedName>
        <fullName evidence="8">LD-carboxypeptidase</fullName>
    </submittedName>
</protein>
<keyword evidence="5" id="KW-0720">Serine protease</keyword>
<dbReference type="EMBL" id="JACRWC010000108">
    <property type="protein sequence ID" value="MBC6000105.1"/>
    <property type="molecule type" value="Genomic_DNA"/>
</dbReference>
<dbReference type="InterPro" id="IPR027461">
    <property type="entry name" value="Carboxypeptidase_A_C_sf"/>
</dbReference>
<evidence type="ECO:0000313" key="8">
    <source>
        <dbReference type="EMBL" id="MBC6000105.1"/>
    </source>
</evidence>
<dbReference type="Gene3D" id="3.40.50.10740">
    <property type="entry name" value="Class I glutamine amidotransferase-like"/>
    <property type="match status" value="1"/>
</dbReference>
<evidence type="ECO:0000313" key="9">
    <source>
        <dbReference type="Proteomes" id="UP000644115"/>
    </source>
</evidence>
<dbReference type="AlphaFoldDB" id="A0A923NC70"/>
<feature type="domain" description="LD-carboxypeptidase C-terminal" evidence="7">
    <location>
        <begin position="209"/>
        <end position="335"/>
    </location>
</feature>
<organism evidence="8 9">
    <name type="scientific">Lentihominibacter faecis</name>
    <dbReference type="NCBI Taxonomy" id="2764712"/>
    <lineage>
        <taxon>Bacteria</taxon>
        <taxon>Bacillati</taxon>
        <taxon>Bacillota</taxon>
        <taxon>Clostridia</taxon>
        <taxon>Peptostreptococcales</taxon>
        <taxon>Anaerovoracaceae</taxon>
        <taxon>Lentihominibacter</taxon>
    </lineage>
</organism>
<reference evidence="8" key="1">
    <citation type="submission" date="2020-08" db="EMBL/GenBank/DDBJ databases">
        <authorList>
            <person name="Liu C."/>
            <person name="Sun Q."/>
        </authorList>
    </citation>
    <scope>NUCLEOTIDE SEQUENCE</scope>
    <source>
        <strain evidence="8">BX16</strain>
    </source>
</reference>
<dbReference type="GO" id="GO:0008236">
    <property type="term" value="F:serine-type peptidase activity"/>
    <property type="evidence" value="ECO:0007669"/>
    <property type="project" value="UniProtKB-KW"/>
</dbReference>
<dbReference type="SUPFAM" id="SSF52317">
    <property type="entry name" value="Class I glutamine amidotransferase-like"/>
    <property type="match status" value="1"/>
</dbReference>
<gene>
    <name evidence="8" type="ORF">H8876_08845</name>
</gene>
<dbReference type="CDD" id="cd07025">
    <property type="entry name" value="Peptidase_S66"/>
    <property type="match status" value="1"/>
</dbReference>
<evidence type="ECO:0000256" key="5">
    <source>
        <dbReference type="ARBA" id="ARBA00022825"/>
    </source>
</evidence>
<comment type="caution">
    <text evidence="8">The sequence shown here is derived from an EMBL/GenBank/DDBJ whole genome shotgun (WGS) entry which is preliminary data.</text>
</comment>
<comment type="similarity">
    <text evidence="1">Belongs to the peptidase S66 family.</text>
</comment>
<dbReference type="Pfam" id="PF17676">
    <property type="entry name" value="Peptidase_S66C"/>
    <property type="match status" value="1"/>
</dbReference>
<sequence length="348" mass="37957">MNKLFYPRPLQPGDTVALTAPSSPVPAVNLKAAIKSVKLLGLNPVVMPSCREHHGYMAGTDAQRASDLNEAFSRKDIAGIFCLRGGFGAMRLLPLLDFDMIRQNPKPLIGYSDITALHTSINKLCSFITFHGPMPNTDYSRLDDFTLDSLRSQLFRPQEICELQNPPGQELRALYPTGSGTNLSDTPNVPYAPGISDAPHAPKGNPMVTGRLTGGNLSLVAGTLGSPWEIDTKDAILFLEDVGERPYRLDRNLTALALAGKIRDCAGIILGTFTDCEEPPHDDPSDSGVIADSTLTLQQIIEEVILPYKKPTLLNYRAGHMYPQSTMPMGAEISIDLVQKKILLYQRG</sequence>
<name>A0A923NC70_9FIRM</name>
<keyword evidence="2" id="KW-0121">Carboxypeptidase</keyword>
<keyword evidence="4" id="KW-0378">Hydrolase</keyword>
<dbReference type="GO" id="GO:0004180">
    <property type="term" value="F:carboxypeptidase activity"/>
    <property type="evidence" value="ECO:0007669"/>
    <property type="project" value="UniProtKB-KW"/>
</dbReference>